<proteinExistence type="predicted"/>
<dbReference type="GO" id="GO:0015074">
    <property type="term" value="P:DNA integration"/>
    <property type="evidence" value="ECO:0007669"/>
    <property type="project" value="InterPro"/>
</dbReference>
<protein>
    <recommendedName>
        <fullName evidence="1">Integrase catalytic domain-containing protein</fullName>
    </recommendedName>
</protein>
<dbReference type="InterPro" id="IPR036397">
    <property type="entry name" value="RNaseH_sf"/>
</dbReference>
<dbReference type="InterPro" id="IPR012337">
    <property type="entry name" value="RNaseH-like_sf"/>
</dbReference>
<keyword evidence="3" id="KW-1185">Reference proteome</keyword>
<dbReference type="PANTHER" id="PTHR46889">
    <property type="entry name" value="TRANSPOSASE INSF FOR INSERTION SEQUENCE IS3B-RELATED"/>
    <property type="match status" value="1"/>
</dbReference>
<dbReference type="EMBL" id="QPIW01000002">
    <property type="protein sequence ID" value="RDB07342.1"/>
    <property type="molecule type" value="Genomic_DNA"/>
</dbReference>
<dbReference type="Gene3D" id="3.30.420.10">
    <property type="entry name" value="Ribonuclease H-like superfamily/Ribonuclease H"/>
    <property type="match status" value="1"/>
</dbReference>
<dbReference type="InterPro" id="IPR050900">
    <property type="entry name" value="Transposase_IS3/IS150/IS904"/>
</dbReference>
<dbReference type="InterPro" id="IPR025948">
    <property type="entry name" value="HTH-like_dom"/>
</dbReference>
<feature type="domain" description="Integrase catalytic" evidence="1">
    <location>
        <begin position="118"/>
        <end position="194"/>
    </location>
</feature>
<reference evidence="2 3" key="1">
    <citation type="submission" date="2018-07" db="EMBL/GenBank/DDBJ databases">
        <title>Genome analysis of Runella aurantiaca.</title>
        <authorList>
            <person name="Yang X."/>
        </authorList>
    </citation>
    <scope>NUCLEOTIDE SEQUENCE [LARGE SCALE GENOMIC DNA]</scope>
    <source>
        <strain evidence="2 3">YX9</strain>
    </source>
</reference>
<evidence type="ECO:0000313" key="3">
    <source>
        <dbReference type="Proteomes" id="UP000253141"/>
    </source>
</evidence>
<evidence type="ECO:0000259" key="1">
    <source>
        <dbReference type="PROSITE" id="PS50994"/>
    </source>
</evidence>
<dbReference type="GO" id="GO:0003676">
    <property type="term" value="F:nucleic acid binding"/>
    <property type="evidence" value="ECO:0007669"/>
    <property type="project" value="InterPro"/>
</dbReference>
<dbReference type="SUPFAM" id="SSF53098">
    <property type="entry name" value="Ribonuclease H-like"/>
    <property type="match status" value="1"/>
</dbReference>
<dbReference type="RefSeq" id="WP_114459915.1">
    <property type="nucleotide sequence ID" value="NZ_QPIW01000002.1"/>
</dbReference>
<dbReference type="AlphaFoldDB" id="A0A369IE60"/>
<dbReference type="PROSITE" id="PS50994">
    <property type="entry name" value="INTEGRASE"/>
    <property type="match status" value="1"/>
</dbReference>
<dbReference type="OrthoDB" id="936265at2"/>
<dbReference type="InterPro" id="IPR001584">
    <property type="entry name" value="Integrase_cat-core"/>
</dbReference>
<accession>A0A369IE60</accession>
<sequence>MSVIEKRGLVCPEYKALSVLGQCELIGLQRSSYYFKPKGESLLNQRLMKVVDEKFLECPFYGVERMTDYLCGLGYRVGVKRVRRLYQLMNLRTIYPKRNLSKAKATDYKYPYLLKGLKIECPNQVWQADITYIPMFRGFMYMFAIIDVYSRRIVGWSISNTMSMEWCREILLDTIRTEGQPEIFNTDQAGRPVP</sequence>
<dbReference type="Proteomes" id="UP000253141">
    <property type="component" value="Unassembled WGS sequence"/>
</dbReference>
<name>A0A369IE60_9BACT</name>
<dbReference type="Pfam" id="PF13276">
    <property type="entry name" value="HTH_21"/>
    <property type="match status" value="1"/>
</dbReference>
<evidence type="ECO:0000313" key="2">
    <source>
        <dbReference type="EMBL" id="RDB07342.1"/>
    </source>
</evidence>
<dbReference type="Pfam" id="PF00665">
    <property type="entry name" value="rve"/>
    <property type="match status" value="1"/>
</dbReference>
<organism evidence="2 3">
    <name type="scientific">Runella aurantiaca</name>
    <dbReference type="NCBI Taxonomy" id="2282308"/>
    <lineage>
        <taxon>Bacteria</taxon>
        <taxon>Pseudomonadati</taxon>
        <taxon>Bacteroidota</taxon>
        <taxon>Cytophagia</taxon>
        <taxon>Cytophagales</taxon>
        <taxon>Spirosomataceae</taxon>
        <taxon>Runella</taxon>
    </lineage>
</organism>
<comment type="caution">
    <text evidence="2">The sequence shown here is derived from an EMBL/GenBank/DDBJ whole genome shotgun (WGS) entry which is preliminary data.</text>
</comment>
<gene>
    <name evidence="2" type="ORF">DVG78_04875</name>
</gene>